<keyword evidence="4" id="KW-1003">Cell membrane</keyword>
<accession>A0A1D7ZXQ0</accession>
<dbReference type="EMBL" id="CP017151">
    <property type="protein sequence ID" value="AOR74611.1"/>
    <property type="molecule type" value="Genomic_DNA"/>
</dbReference>
<dbReference type="GO" id="GO:0015818">
    <property type="term" value="P:isoleucine transport"/>
    <property type="evidence" value="ECO:0007669"/>
    <property type="project" value="TreeGrafter"/>
</dbReference>
<evidence type="ECO:0000256" key="7">
    <source>
        <dbReference type="ARBA" id="ARBA00022989"/>
    </source>
</evidence>
<keyword evidence="6 9" id="KW-0029">Amino-acid transport</keyword>
<feature type="transmembrane region" description="Helical" evidence="9">
    <location>
        <begin position="366"/>
        <end position="387"/>
    </location>
</feature>
<feature type="transmembrane region" description="Helical" evidence="9">
    <location>
        <begin position="250"/>
        <end position="271"/>
    </location>
</feature>
<feature type="transmembrane region" description="Helical" evidence="9">
    <location>
        <begin position="303"/>
        <end position="328"/>
    </location>
</feature>
<evidence type="ECO:0000256" key="9">
    <source>
        <dbReference type="RuleBase" id="RU362122"/>
    </source>
</evidence>
<reference evidence="10 11" key="1">
    <citation type="submission" date="2016-09" db="EMBL/GenBank/DDBJ databases">
        <title>Genome Sequence of the Lactobacillus fermentum strain NCC2970 (CNCM I-5068).</title>
        <authorList>
            <person name="Barretto C."/>
            <person name="Ngom-Bru C."/>
            <person name="Genevaz A."/>
            <person name="Fournier C."/>
            <person name="Moine D."/>
            <person name="Kassam M."/>
            <person name="Iltis A."/>
            <person name="Sagory-Zalkind P."/>
            <person name="Faucherand G."/>
            <person name="Descombes P."/>
            <person name="Duboux S."/>
        </authorList>
    </citation>
    <scope>NUCLEOTIDE SEQUENCE [LARGE SCALE GENOMIC DNA]</scope>
    <source>
        <strain evidence="10 11">NCC2970</strain>
    </source>
</reference>
<evidence type="ECO:0000313" key="11">
    <source>
        <dbReference type="Proteomes" id="UP000094714"/>
    </source>
</evidence>
<comment type="function">
    <text evidence="9">Component of the transport system for branched-chain amino acids.</text>
</comment>
<keyword evidence="5 9" id="KW-0812">Transmembrane</keyword>
<evidence type="ECO:0000256" key="8">
    <source>
        <dbReference type="ARBA" id="ARBA00023136"/>
    </source>
</evidence>
<gene>
    <name evidence="10" type="ORF">LACFE_CDS1157</name>
</gene>
<dbReference type="NCBIfam" id="TIGR00796">
    <property type="entry name" value="livcs"/>
    <property type="match status" value="1"/>
</dbReference>
<dbReference type="PATRIC" id="fig|1613.112.peg.1214"/>
<name>A0A1D7ZXQ0_LIMFE</name>
<dbReference type="GO" id="GO:0005886">
    <property type="term" value="C:plasma membrane"/>
    <property type="evidence" value="ECO:0007669"/>
    <property type="project" value="UniProtKB-SubCell"/>
</dbReference>
<evidence type="ECO:0000256" key="2">
    <source>
        <dbReference type="ARBA" id="ARBA00008540"/>
    </source>
</evidence>
<dbReference type="GO" id="GO:0005304">
    <property type="term" value="F:L-valine transmembrane transporter activity"/>
    <property type="evidence" value="ECO:0007669"/>
    <property type="project" value="TreeGrafter"/>
</dbReference>
<evidence type="ECO:0000256" key="3">
    <source>
        <dbReference type="ARBA" id="ARBA00022448"/>
    </source>
</evidence>
<feature type="transmembrane region" description="Helical" evidence="9">
    <location>
        <begin position="441"/>
        <end position="461"/>
    </location>
</feature>
<feature type="transmembrane region" description="Helical" evidence="9">
    <location>
        <begin position="137"/>
        <end position="158"/>
    </location>
</feature>
<dbReference type="GO" id="GO:0015188">
    <property type="term" value="F:L-isoleucine transmembrane transporter activity"/>
    <property type="evidence" value="ECO:0007669"/>
    <property type="project" value="TreeGrafter"/>
</dbReference>
<sequence length="476" mass="51599">MNLAKFSDVSIYKEDQLMKQTLSIRKYLLIGSLIFGMLFGAGNLIFPVHLGQMAGAYWLAATGGFLFSGVLLPLMALLAISITRAKGIYDLARPNGHWYALLFLILVHATLGPLFATPRTATVPYTIGFASHIPANLNWVGLLIYSVIFFGLVYYFSSKETSITTIIGKVLNPLFLLMLLAIFLLAAISPLGKASTTTITAAYQHAAWTNGFLQGYNTMDALAALAFGVTVITAIRSFKLKNDRQVAIATAKGGAVGIIGIALIYIGLIYLGATSLHHFTMAENGGITLAQIAHFYLGTFGDALLATLATVGCLTTAMGLVVAFAQDFHKRFPKVSYQRFLLFNCGLSFVVANLGLNRIITWSTPVLMFLYPLAITLIILGIASPLFNNDRLVYRLTTGLTLIPAFFDMVNNLPVILRATAPAQWLINLASHFLPFFNLGFGWLTFGIAGFGLGLAGHFLLNRQASTAPTMQGERD</sequence>
<comment type="similarity">
    <text evidence="2 9">Belongs to the branched chain amino acid transporter family.</text>
</comment>
<feature type="transmembrane region" description="Helical" evidence="9">
    <location>
        <begin position="27"/>
        <end position="50"/>
    </location>
</feature>
<feature type="transmembrane region" description="Helical" evidence="9">
    <location>
        <begin position="340"/>
        <end position="360"/>
    </location>
</feature>
<feature type="transmembrane region" description="Helical" evidence="9">
    <location>
        <begin position="56"/>
        <end position="78"/>
    </location>
</feature>
<dbReference type="GO" id="GO:0015190">
    <property type="term" value="F:L-leucine transmembrane transporter activity"/>
    <property type="evidence" value="ECO:0007669"/>
    <property type="project" value="TreeGrafter"/>
</dbReference>
<dbReference type="Pfam" id="PF05525">
    <property type="entry name" value="Branch_AA_trans"/>
    <property type="match status" value="1"/>
</dbReference>
<organism evidence="10 11">
    <name type="scientific">Limosilactobacillus fermentum</name>
    <name type="common">Lactobacillus fermentum</name>
    <dbReference type="NCBI Taxonomy" id="1613"/>
    <lineage>
        <taxon>Bacteria</taxon>
        <taxon>Bacillati</taxon>
        <taxon>Bacillota</taxon>
        <taxon>Bacilli</taxon>
        <taxon>Lactobacillales</taxon>
        <taxon>Lactobacillaceae</taxon>
        <taxon>Limosilactobacillus</taxon>
    </lineage>
</organism>
<protein>
    <recommendedName>
        <fullName evidence="9">Branched-chain amino acid transport system carrier protein</fullName>
    </recommendedName>
</protein>
<feature type="transmembrane region" description="Helical" evidence="9">
    <location>
        <begin position="98"/>
        <end position="117"/>
    </location>
</feature>
<dbReference type="PANTHER" id="PTHR30588:SF0">
    <property type="entry name" value="BRANCHED-CHAIN AMINO ACID PERMEASE BRNQ"/>
    <property type="match status" value="1"/>
</dbReference>
<keyword evidence="3 9" id="KW-0813">Transport</keyword>
<feature type="transmembrane region" description="Helical" evidence="9">
    <location>
        <begin position="399"/>
        <end position="421"/>
    </location>
</feature>
<proteinExistence type="inferred from homology"/>
<dbReference type="InterPro" id="IPR004685">
    <property type="entry name" value="Brnchd-chn_aa_trnsp_Livcs"/>
</dbReference>
<evidence type="ECO:0000256" key="4">
    <source>
        <dbReference type="ARBA" id="ARBA00022475"/>
    </source>
</evidence>
<feature type="transmembrane region" description="Helical" evidence="9">
    <location>
        <begin position="170"/>
        <end position="188"/>
    </location>
</feature>
<dbReference type="AlphaFoldDB" id="A0A1D7ZXQ0"/>
<evidence type="ECO:0000256" key="1">
    <source>
        <dbReference type="ARBA" id="ARBA00004651"/>
    </source>
</evidence>
<evidence type="ECO:0000313" key="10">
    <source>
        <dbReference type="EMBL" id="AOR74611.1"/>
    </source>
</evidence>
<feature type="transmembrane region" description="Helical" evidence="9">
    <location>
        <begin position="221"/>
        <end position="238"/>
    </location>
</feature>
<dbReference type="Proteomes" id="UP000094714">
    <property type="component" value="Chromosome"/>
</dbReference>
<dbReference type="GO" id="GO:0015820">
    <property type="term" value="P:L-leucine transport"/>
    <property type="evidence" value="ECO:0007669"/>
    <property type="project" value="TreeGrafter"/>
</dbReference>
<evidence type="ECO:0000256" key="5">
    <source>
        <dbReference type="ARBA" id="ARBA00022692"/>
    </source>
</evidence>
<keyword evidence="8 9" id="KW-0472">Membrane</keyword>
<comment type="subcellular location">
    <subcellularLocation>
        <location evidence="1 9">Cell membrane</location>
        <topology evidence="1 9">Multi-pass membrane protein</topology>
    </subcellularLocation>
</comment>
<evidence type="ECO:0000256" key="6">
    <source>
        <dbReference type="ARBA" id="ARBA00022970"/>
    </source>
</evidence>
<dbReference type="PANTHER" id="PTHR30588">
    <property type="entry name" value="BRANCHED-CHAIN AMINO ACID TRANSPORT SYSTEM 2 CARRIER PROTEIN"/>
    <property type="match status" value="1"/>
</dbReference>
<keyword evidence="7 9" id="KW-1133">Transmembrane helix</keyword>